<dbReference type="HAMAP" id="MF_00376">
    <property type="entry name" value="Dephospho_CoA_kinase"/>
    <property type="match status" value="1"/>
</dbReference>
<dbReference type="AlphaFoldDB" id="A0A644YM82"/>
<dbReference type="PANTHER" id="PTHR10695">
    <property type="entry name" value="DEPHOSPHO-COA KINASE-RELATED"/>
    <property type="match status" value="1"/>
</dbReference>
<keyword evidence="1" id="KW-0547">Nucleotide-binding</keyword>
<evidence type="ECO:0000256" key="1">
    <source>
        <dbReference type="ARBA" id="ARBA00022741"/>
    </source>
</evidence>
<name>A0A644YM82_9ZZZZ</name>
<keyword evidence="3" id="KW-0808">Transferase</keyword>
<dbReference type="GO" id="GO:0005524">
    <property type="term" value="F:ATP binding"/>
    <property type="evidence" value="ECO:0007669"/>
    <property type="project" value="UniProtKB-KW"/>
</dbReference>
<dbReference type="EMBL" id="VSSQ01005509">
    <property type="protein sequence ID" value="MPM29427.1"/>
    <property type="molecule type" value="Genomic_DNA"/>
</dbReference>
<comment type="caution">
    <text evidence="3">The sequence shown here is derived from an EMBL/GenBank/DDBJ whole genome shotgun (WGS) entry which is preliminary data.</text>
</comment>
<evidence type="ECO:0000313" key="3">
    <source>
        <dbReference type="EMBL" id="MPM29427.1"/>
    </source>
</evidence>
<evidence type="ECO:0000256" key="2">
    <source>
        <dbReference type="ARBA" id="ARBA00022840"/>
    </source>
</evidence>
<gene>
    <name evidence="3" type="primary">coaE_24</name>
    <name evidence="3" type="ORF">SDC9_75967</name>
</gene>
<dbReference type="Gene3D" id="3.40.50.300">
    <property type="entry name" value="P-loop containing nucleotide triphosphate hydrolases"/>
    <property type="match status" value="1"/>
</dbReference>
<dbReference type="InterPro" id="IPR027417">
    <property type="entry name" value="P-loop_NTPase"/>
</dbReference>
<dbReference type="InterPro" id="IPR001977">
    <property type="entry name" value="Depp_CoAkinase"/>
</dbReference>
<reference evidence="3" key="1">
    <citation type="submission" date="2019-08" db="EMBL/GenBank/DDBJ databases">
        <authorList>
            <person name="Kucharzyk K."/>
            <person name="Murdoch R.W."/>
            <person name="Higgins S."/>
            <person name="Loffler F."/>
        </authorList>
    </citation>
    <scope>NUCLEOTIDE SEQUENCE</scope>
</reference>
<keyword evidence="3" id="KW-0418">Kinase</keyword>
<dbReference type="GO" id="GO:0004140">
    <property type="term" value="F:dephospho-CoA kinase activity"/>
    <property type="evidence" value="ECO:0007669"/>
    <property type="project" value="UniProtKB-EC"/>
</dbReference>
<dbReference type="EC" id="2.7.1.24" evidence="3"/>
<dbReference type="PROSITE" id="PS51219">
    <property type="entry name" value="DPCK"/>
    <property type="match status" value="1"/>
</dbReference>
<proteinExistence type="inferred from homology"/>
<organism evidence="3">
    <name type="scientific">bioreactor metagenome</name>
    <dbReference type="NCBI Taxonomy" id="1076179"/>
    <lineage>
        <taxon>unclassified sequences</taxon>
        <taxon>metagenomes</taxon>
        <taxon>ecological metagenomes</taxon>
    </lineage>
</organism>
<dbReference type="SUPFAM" id="SSF52540">
    <property type="entry name" value="P-loop containing nucleoside triphosphate hydrolases"/>
    <property type="match status" value="1"/>
</dbReference>
<dbReference type="PANTHER" id="PTHR10695:SF46">
    <property type="entry name" value="BIFUNCTIONAL COENZYME A SYNTHASE-RELATED"/>
    <property type="match status" value="1"/>
</dbReference>
<protein>
    <submittedName>
        <fullName evidence="3">Dephospho-CoA kinase</fullName>
        <ecNumber evidence="3">2.7.1.24</ecNumber>
    </submittedName>
</protein>
<sequence length="191" mass="21267">MLIYGITGRSGAGKSTAAKEFERYGLQHVDADKLVHELQRPGTECTKELARRFGEEILGPDGSVNRRVLAPIVFANPRAKADLERIVYKYLGIELSRIECESKAKGILLDAIRLIESGRDCPIIAVLAPERVLLSRIMARDGISREEAQARLRAQKPDHFYTEHADYVIINDGDAENVARQVDDIAKEIGL</sequence>
<accession>A0A644YM82</accession>
<dbReference type="GO" id="GO:0015937">
    <property type="term" value="P:coenzyme A biosynthetic process"/>
    <property type="evidence" value="ECO:0007669"/>
    <property type="project" value="InterPro"/>
</dbReference>
<dbReference type="NCBIfam" id="TIGR00152">
    <property type="entry name" value="dephospho-CoA kinase"/>
    <property type="match status" value="1"/>
</dbReference>
<keyword evidence="2" id="KW-0067">ATP-binding</keyword>
<dbReference type="CDD" id="cd02022">
    <property type="entry name" value="DPCK"/>
    <property type="match status" value="1"/>
</dbReference>
<dbReference type="Pfam" id="PF01121">
    <property type="entry name" value="CoaE"/>
    <property type="match status" value="1"/>
</dbReference>